<proteinExistence type="predicted"/>
<evidence type="ECO:0000313" key="3">
    <source>
        <dbReference type="Proteomes" id="UP001500618"/>
    </source>
</evidence>
<comment type="caution">
    <text evidence="2">The sequence shown here is derived from an EMBL/GenBank/DDBJ whole genome shotgun (WGS) entry which is preliminary data.</text>
</comment>
<evidence type="ECO:0000313" key="2">
    <source>
        <dbReference type="EMBL" id="GAA1683617.1"/>
    </source>
</evidence>
<keyword evidence="1" id="KW-1133">Transmembrane helix</keyword>
<reference evidence="2 3" key="1">
    <citation type="journal article" date="2019" name="Int. J. Syst. Evol. Microbiol.">
        <title>The Global Catalogue of Microorganisms (GCM) 10K type strain sequencing project: providing services to taxonomists for standard genome sequencing and annotation.</title>
        <authorList>
            <consortium name="The Broad Institute Genomics Platform"/>
            <consortium name="The Broad Institute Genome Sequencing Center for Infectious Disease"/>
            <person name="Wu L."/>
            <person name="Ma J."/>
        </authorList>
    </citation>
    <scope>NUCLEOTIDE SEQUENCE [LARGE SCALE GENOMIC DNA]</scope>
    <source>
        <strain evidence="2 3">JCM 14718</strain>
    </source>
</reference>
<keyword evidence="1" id="KW-0812">Transmembrane</keyword>
<gene>
    <name evidence="2" type="ORF">GCM10009765_36020</name>
</gene>
<keyword evidence="1" id="KW-0472">Membrane</keyword>
<protein>
    <recommendedName>
        <fullName evidence="4">Integral membrane protein</fullName>
    </recommendedName>
</protein>
<dbReference type="EMBL" id="BAAANY010000011">
    <property type="protein sequence ID" value="GAA1683617.1"/>
    <property type="molecule type" value="Genomic_DNA"/>
</dbReference>
<keyword evidence="3" id="KW-1185">Reference proteome</keyword>
<dbReference type="Proteomes" id="UP001500618">
    <property type="component" value="Unassembled WGS sequence"/>
</dbReference>
<name>A0ABN2H8E9_9ACTN</name>
<accession>A0ABN2H8E9</accession>
<sequence length="140" mass="14471">MARPVLPEDLPQEANQAYGCMAIALGLTALVMVVNLLLGGNPSGVLGLLLTLGTFSGTQALRRRARYGRTLATICGSVLVLIQLGTIVLIVALAATFGALAVILTTLIGLVIVALVVATLVFMFRPSVTAFLEATPAPAR</sequence>
<feature type="transmembrane region" description="Helical" evidence="1">
    <location>
        <begin position="44"/>
        <end position="61"/>
    </location>
</feature>
<evidence type="ECO:0000256" key="1">
    <source>
        <dbReference type="SAM" id="Phobius"/>
    </source>
</evidence>
<feature type="transmembrane region" description="Helical" evidence="1">
    <location>
        <begin position="20"/>
        <end position="38"/>
    </location>
</feature>
<feature type="transmembrane region" description="Helical" evidence="1">
    <location>
        <begin position="101"/>
        <end position="124"/>
    </location>
</feature>
<organism evidence="2 3">
    <name type="scientific">Fodinicola feengrottensis</name>
    <dbReference type="NCBI Taxonomy" id="435914"/>
    <lineage>
        <taxon>Bacteria</taxon>
        <taxon>Bacillati</taxon>
        <taxon>Actinomycetota</taxon>
        <taxon>Actinomycetes</taxon>
        <taxon>Mycobacteriales</taxon>
        <taxon>Fodinicola</taxon>
    </lineage>
</organism>
<evidence type="ECO:0008006" key="4">
    <source>
        <dbReference type="Google" id="ProtNLM"/>
    </source>
</evidence>
<feature type="transmembrane region" description="Helical" evidence="1">
    <location>
        <begin position="73"/>
        <end position="95"/>
    </location>
</feature>